<feature type="compositionally biased region" description="Low complexity" evidence="6">
    <location>
        <begin position="157"/>
        <end position="166"/>
    </location>
</feature>
<evidence type="ECO:0000256" key="6">
    <source>
        <dbReference type="SAM" id="MobiDB-lite"/>
    </source>
</evidence>
<sequence length="763" mass="82700">MSSRPLPRQPPTSTGFVITNQQPQQQLPPGQQSLTMRMAAMDIWSGPLPRPPGQYQQSGYQHAGYQQNSPTYQPQRQPLVHSRSQSVAAAHPPALRPSTISVNGQVYQAPTQPAQQYQPRSPPTPVSPSSYQTYAYTQPPPPPTPVRQQSMPFPLASSPSRPVPTSSFPPSPVRQQSLPCPPVPSPSVPPSPSRPVPTSSFPNGRPASIVFPLQSQVNGGRELPSPAPSHGGSPTRALPPTSVSAHDHSPAKPLARSSSPTRPLPSVGSRQPSPTKSQQFPLPAPPQRETRTPSTPSVPPPSPSRRHDTPSARPLPSMSSSGMTRPQPPPRTSSFPPPQSQTTAPPLPPSDTQLPRVPPMRHPSPTRPKPTFALDIDLDEPPPASVVGRRGGPRTMRTSRSGSVSSADFSAKVSAPSKVEAPRIVLPESPAVPQIVLPDDPPVAPMIVLPGEDEPRGRGPSIKRRPLPPSISVDPSPPTITIGGAPPPPQIIVPGDDDHDKAPSISVNSPSPARQTTNVSTTASKLPTVRRSKLSCAGCKLPIIGRLVTASNSDKGGGLRWHPECFKCTICSELLEHVSSYERDGKMYCHLDFYETFAPKCSHCHTPIIEEHFISLDDSALGGKRTYHPQHFFCAECGDPFLSASGGLGGERSFSADTQTSEFMVYRGYAYCEACHVRLRMPKCSRCKKSIREWDEGAVEAMGRKWCWGCFRCEGCEQPFDEGTFFERDKKAWLVENQQAVAYHLTNSRDGDPYFKIQLFEEG</sequence>
<reference evidence="8" key="1">
    <citation type="submission" date="2023-06" db="EMBL/GenBank/DDBJ databases">
        <authorList>
            <consortium name="Lawrence Berkeley National Laboratory"/>
            <person name="Ahrendt S."/>
            <person name="Sahu N."/>
            <person name="Indic B."/>
            <person name="Wong-Bajracharya J."/>
            <person name="Merenyi Z."/>
            <person name="Ke H.-M."/>
            <person name="Monk M."/>
            <person name="Kocsube S."/>
            <person name="Drula E."/>
            <person name="Lipzen A."/>
            <person name="Balint B."/>
            <person name="Henrissat B."/>
            <person name="Andreopoulos B."/>
            <person name="Martin F.M."/>
            <person name="Harder C.B."/>
            <person name="Rigling D."/>
            <person name="Ford K.L."/>
            <person name="Foster G.D."/>
            <person name="Pangilinan J."/>
            <person name="Papanicolaou A."/>
            <person name="Barry K."/>
            <person name="LaButti K."/>
            <person name="Viragh M."/>
            <person name="Koriabine M."/>
            <person name="Yan M."/>
            <person name="Riley R."/>
            <person name="Champramary S."/>
            <person name="Plett K.L."/>
            <person name="Tsai I.J."/>
            <person name="Slot J."/>
            <person name="Sipos G."/>
            <person name="Plett J."/>
            <person name="Nagy L.G."/>
            <person name="Grigoriev I.V."/>
        </authorList>
    </citation>
    <scope>NUCLEOTIDE SEQUENCE</scope>
    <source>
        <strain evidence="8">ICMP 16352</strain>
    </source>
</reference>
<evidence type="ECO:0000313" key="8">
    <source>
        <dbReference type="EMBL" id="KAK0478195.1"/>
    </source>
</evidence>
<dbReference type="CDD" id="cd08368">
    <property type="entry name" value="LIM"/>
    <property type="match status" value="3"/>
</dbReference>
<keyword evidence="1 5" id="KW-0479">Metal-binding</keyword>
<feature type="compositionally biased region" description="Pro residues" evidence="6">
    <location>
        <begin position="179"/>
        <end position="195"/>
    </location>
</feature>
<comment type="caution">
    <text evidence="8">The sequence shown here is derived from an EMBL/GenBank/DDBJ whole genome shotgun (WGS) entry which is preliminary data.</text>
</comment>
<evidence type="ECO:0000313" key="9">
    <source>
        <dbReference type="Proteomes" id="UP001175227"/>
    </source>
</evidence>
<dbReference type="Proteomes" id="UP001175227">
    <property type="component" value="Unassembled WGS sequence"/>
</dbReference>
<feature type="compositionally biased region" description="Low complexity" evidence="6">
    <location>
        <begin position="105"/>
        <end position="119"/>
    </location>
</feature>
<dbReference type="PROSITE" id="PS50023">
    <property type="entry name" value="LIM_DOMAIN_2"/>
    <property type="match status" value="2"/>
</dbReference>
<evidence type="ECO:0000256" key="4">
    <source>
        <dbReference type="ARBA" id="ARBA00023038"/>
    </source>
</evidence>
<evidence type="ECO:0000259" key="7">
    <source>
        <dbReference type="PROSITE" id="PS50023"/>
    </source>
</evidence>
<feature type="region of interest" description="Disordered" evidence="6">
    <location>
        <begin position="494"/>
        <end position="525"/>
    </location>
</feature>
<keyword evidence="4 5" id="KW-0440">LIM domain</keyword>
<feature type="compositionally biased region" description="Polar residues" evidence="6">
    <location>
        <begin position="11"/>
        <end position="20"/>
    </location>
</feature>
<feature type="region of interest" description="Disordered" evidence="6">
    <location>
        <begin position="1"/>
        <end position="418"/>
    </location>
</feature>
<protein>
    <recommendedName>
        <fullName evidence="7">LIM zinc-binding domain-containing protein</fullName>
    </recommendedName>
</protein>
<evidence type="ECO:0000256" key="3">
    <source>
        <dbReference type="ARBA" id="ARBA00022833"/>
    </source>
</evidence>
<evidence type="ECO:0000256" key="2">
    <source>
        <dbReference type="ARBA" id="ARBA00022737"/>
    </source>
</evidence>
<feature type="compositionally biased region" description="Low complexity" evidence="6">
    <location>
        <begin position="127"/>
        <end position="137"/>
    </location>
</feature>
<dbReference type="Pfam" id="PF00412">
    <property type="entry name" value="LIM"/>
    <property type="match status" value="2"/>
</dbReference>
<keyword evidence="2" id="KW-0677">Repeat</keyword>
<feature type="compositionally biased region" description="Polar residues" evidence="6">
    <location>
        <begin position="54"/>
        <end position="87"/>
    </location>
</feature>
<organism evidence="8 9">
    <name type="scientific">Armillaria novae-zelandiae</name>
    <dbReference type="NCBI Taxonomy" id="153914"/>
    <lineage>
        <taxon>Eukaryota</taxon>
        <taxon>Fungi</taxon>
        <taxon>Dikarya</taxon>
        <taxon>Basidiomycota</taxon>
        <taxon>Agaricomycotina</taxon>
        <taxon>Agaricomycetes</taxon>
        <taxon>Agaricomycetidae</taxon>
        <taxon>Agaricales</taxon>
        <taxon>Marasmiineae</taxon>
        <taxon>Physalacriaceae</taxon>
        <taxon>Armillaria</taxon>
    </lineage>
</organism>
<dbReference type="EMBL" id="JAUEPR010000014">
    <property type="protein sequence ID" value="KAK0478195.1"/>
    <property type="molecule type" value="Genomic_DNA"/>
</dbReference>
<dbReference type="PANTHER" id="PTHR24205:SF16">
    <property type="entry name" value="GH01042P-RELATED"/>
    <property type="match status" value="1"/>
</dbReference>
<feature type="domain" description="LIM zinc-binding" evidence="7">
    <location>
        <begin position="534"/>
        <end position="599"/>
    </location>
</feature>
<dbReference type="GO" id="GO:0046872">
    <property type="term" value="F:metal ion binding"/>
    <property type="evidence" value="ECO:0007669"/>
    <property type="project" value="UniProtKB-KW"/>
</dbReference>
<keyword evidence="9" id="KW-1185">Reference proteome</keyword>
<evidence type="ECO:0000256" key="5">
    <source>
        <dbReference type="PROSITE-ProRule" id="PRU00125"/>
    </source>
</evidence>
<proteinExistence type="predicted"/>
<gene>
    <name evidence="8" type="ORF">IW261DRAFT_1565176</name>
</gene>
<evidence type="ECO:0000256" key="1">
    <source>
        <dbReference type="ARBA" id="ARBA00022723"/>
    </source>
</evidence>
<dbReference type="GO" id="GO:0030695">
    <property type="term" value="F:GTPase regulator activity"/>
    <property type="evidence" value="ECO:0007669"/>
    <property type="project" value="UniProtKB-ARBA"/>
</dbReference>
<feature type="compositionally biased region" description="Polar residues" evidence="6">
    <location>
        <begin position="268"/>
        <end position="280"/>
    </location>
</feature>
<feature type="compositionally biased region" description="Pro residues" evidence="6">
    <location>
        <begin position="356"/>
        <end position="368"/>
    </location>
</feature>
<dbReference type="GO" id="GO:0005634">
    <property type="term" value="C:nucleus"/>
    <property type="evidence" value="ECO:0007669"/>
    <property type="project" value="TreeGrafter"/>
</dbReference>
<feature type="compositionally biased region" description="Polar residues" evidence="6">
    <location>
        <begin position="505"/>
        <end position="525"/>
    </location>
</feature>
<feature type="compositionally biased region" description="Polar residues" evidence="6">
    <location>
        <begin position="396"/>
        <end position="408"/>
    </location>
</feature>
<dbReference type="InterPro" id="IPR001781">
    <property type="entry name" value="Znf_LIM"/>
</dbReference>
<dbReference type="PANTHER" id="PTHR24205">
    <property type="entry name" value="FOUR AND A HALF LIM DOMAINS PROTEIN"/>
    <property type="match status" value="1"/>
</dbReference>
<keyword evidence="3 5" id="KW-0862">Zinc</keyword>
<dbReference type="SMART" id="SM00132">
    <property type="entry name" value="LIM"/>
    <property type="match status" value="3"/>
</dbReference>
<dbReference type="SUPFAM" id="SSF57716">
    <property type="entry name" value="Glucocorticoid receptor-like (DNA-binding domain)"/>
    <property type="match status" value="2"/>
</dbReference>
<dbReference type="PROSITE" id="PS00478">
    <property type="entry name" value="LIM_DOMAIN_1"/>
    <property type="match status" value="1"/>
</dbReference>
<feature type="region of interest" description="Disordered" evidence="6">
    <location>
        <begin position="450"/>
        <end position="477"/>
    </location>
</feature>
<feature type="domain" description="LIM zinc-binding" evidence="7">
    <location>
        <begin position="682"/>
        <end position="745"/>
    </location>
</feature>
<feature type="compositionally biased region" description="Pro residues" evidence="6">
    <location>
        <begin position="326"/>
        <end position="349"/>
    </location>
</feature>
<feature type="compositionally biased region" description="Low complexity" evidence="6">
    <location>
        <begin position="21"/>
        <end position="32"/>
    </location>
</feature>
<dbReference type="GO" id="GO:0003712">
    <property type="term" value="F:transcription coregulator activity"/>
    <property type="evidence" value="ECO:0007669"/>
    <property type="project" value="TreeGrafter"/>
</dbReference>
<dbReference type="Gene3D" id="2.10.110.10">
    <property type="entry name" value="Cysteine Rich Protein"/>
    <property type="match status" value="3"/>
</dbReference>
<name>A0AA39P5Y2_9AGAR</name>
<dbReference type="AlphaFoldDB" id="A0AA39P5Y2"/>
<accession>A0AA39P5Y2</accession>